<dbReference type="Proteomes" id="UP000736335">
    <property type="component" value="Unassembled WGS sequence"/>
</dbReference>
<name>A0A9P6L6L5_9AGAM</name>
<evidence type="ECO:0000313" key="2">
    <source>
        <dbReference type="EMBL" id="KAF9784524.1"/>
    </source>
</evidence>
<feature type="compositionally biased region" description="Basic and acidic residues" evidence="1">
    <location>
        <begin position="430"/>
        <end position="446"/>
    </location>
</feature>
<feature type="region of interest" description="Disordered" evidence="1">
    <location>
        <begin position="775"/>
        <end position="802"/>
    </location>
</feature>
<feature type="region of interest" description="Disordered" evidence="1">
    <location>
        <begin position="376"/>
        <end position="516"/>
    </location>
</feature>
<evidence type="ECO:0000256" key="1">
    <source>
        <dbReference type="SAM" id="MobiDB-lite"/>
    </source>
</evidence>
<feature type="compositionally biased region" description="Polar residues" evidence="1">
    <location>
        <begin position="785"/>
        <end position="802"/>
    </location>
</feature>
<evidence type="ECO:0000313" key="3">
    <source>
        <dbReference type="Proteomes" id="UP000736335"/>
    </source>
</evidence>
<protein>
    <submittedName>
        <fullName evidence="2">Uncharacterized protein</fullName>
    </submittedName>
</protein>
<feature type="compositionally biased region" description="Low complexity" evidence="1">
    <location>
        <begin position="447"/>
        <end position="461"/>
    </location>
</feature>
<feature type="region of interest" description="Disordered" evidence="1">
    <location>
        <begin position="247"/>
        <end position="290"/>
    </location>
</feature>
<feature type="compositionally biased region" description="Basic and acidic residues" evidence="1">
    <location>
        <begin position="269"/>
        <end position="290"/>
    </location>
</feature>
<feature type="compositionally biased region" description="Basic and acidic residues" evidence="1">
    <location>
        <begin position="598"/>
        <end position="618"/>
    </location>
</feature>
<reference evidence="2" key="2">
    <citation type="submission" date="2020-11" db="EMBL/GenBank/DDBJ databases">
        <authorList>
            <consortium name="DOE Joint Genome Institute"/>
            <person name="Kuo A."/>
            <person name="Miyauchi S."/>
            <person name="Kiss E."/>
            <person name="Drula E."/>
            <person name="Kohler A."/>
            <person name="Sanchez-Garcia M."/>
            <person name="Andreopoulos B."/>
            <person name="Barry K.W."/>
            <person name="Bonito G."/>
            <person name="Buee M."/>
            <person name="Carver A."/>
            <person name="Chen C."/>
            <person name="Cichocki N."/>
            <person name="Clum A."/>
            <person name="Culley D."/>
            <person name="Crous P.W."/>
            <person name="Fauchery L."/>
            <person name="Girlanda M."/>
            <person name="Hayes R."/>
            <person name="Keri Z."/>
            <person name="Labutti K."/>
            <person name="Lipzen A."/>
            <person name="Lombard V."/>
            <person name="Magnuson J."/>
            <person name="Maillard F."/>
            <person name="Morin E."/>
            <person name="Murat C."/>
            <person name="Nolan M."/>
            <person name="Ohm R."/>
            <person name="Pangilinan J."/>
            <person name="Pereira M."/>
            <person name="Perotto S."/>
            <person name="Peter M."/>
            <person name="Riley R."/>
            <person name="Sitrit Y."/>
            <person name="Stielow B."/>
            <person name="Szollosi G."/>
            <person name="Zifcakova L."/>
            <person name="Stursova M."/>
            <person name="Spatafora J.W."/>
            <person name="Tedersoo L."/>
            <person name="Vaario L.-M."/>
            <person name="Yamada A."/>
            <person name="Yan M."/>
            <person name="Wang P."/>
            <person name="Xu J."/>
            <person name="Bruns T."/>
            <person name="Baldrian P."/>
            <person name="Vilgalys R."/>
            <person name="Henrissat B."/>
            <person name="Grigoriev I.V."/>
            <person name="Hibbett D."/>
            <person name="Nagy L.G."/>
            <person name="Martin F.M."/>
        </authorList>
    </citation>
    <scope>NUCLEOTIDE SEQUENCE</scope>
    <source>
        <strain evidence="2">UH-Tt-Lm1</strain>
    </source>
</reference>
<feature type="compositionally biased region" description="Basic and acidic residues" evidence="1">
    <location>
        <begin position="487"/>
        <end position="501"/>
    </location>
</feature>
<comment type="caution">
    <text evidence="2">The sequence shown here is derived from an EMBL/GenBank/DDBJ whole genome shotgun (WGS) entry which is preliminary data.</text>
</comment>
<feature type="compositionally biased region" description="Polar residues" evidence="1">
    <location>
        <begin position="318"/>
        <end position="333"/>
    </location>
</feature>
<feature type="compositionally biased region" description="Acidic residues" evidence="1">
    <location>
        <begin position="631"/>
        <end position="640"/>
    </location>
</feature>
<organism evidence="2 3">
    <name type="scientific">Thelephora terrestris</name>
    <dbReference type="NCBI Taxonomy" id="56493"/>
    <lineage>
        <taxon>Eukaryota</taxon>
        <taxon>Fungi</taxon>
        <taxon>Dikarya</taxon>
        <taxon>Basidiomycota</taxon>
        <taxon>Agaricomycotina</taxon>
        <taxon>Agaricomycetes</taxon>
        <taxon>Thelephorales</taxon>
        <taxon>Thelephoraceae</taxon>
        <taxon>Thelephora</taxon>
    </lineage>
</organism>
<sequence>MDLLGSPSTVGVLNELIAKFRATESELAGSSTALDDGSAKHARPLVPILNVLAILKAGGSFMPLDPDDPTLRKEMLIVDTDAKSGLLNSFGLVTQWHLLLNRSTLPNLANQYADRTVPKIPPQALSQQSTSISRKRRNQFDLLVERRVARKAGAPKLPEARSTGNGTAWEGVREPQRDTPEPGPSTPSTSKRRSVEPHGSSLLSLGNEQPIPRLRPEPPPSSTIDATEKKMIEAREELSKLALRFRDRFPRSPLGPKSPGTRINGEGSHPFDESTHPFDETTHPFDETMHPFDETTRFLDDSQTQTQETHPFDEDFHTQSQETHPFDESTQGPPDSMLDGMFDRRRQRNLPRLPRADSSRTGPGFLNHQYHLRSKSAANDDPFSSPVGLRLSSPHPPIDATIPDDEQQSSLASLTTSQSGLDATIRSRQVRREAVQDRNLRSHDLELSSSSKSLKPATSTALRKVETSFQTREEEDMEGVEESQTYDIEHDLHDDDREQRRNSRRPSFGSSTSTASPAVGIMARPLGLGFAPSEMDVYLGIQVACEKIAKTHRFQSDVVFRVYQEVKDLCKAEEIVIGMKRAVEKDAVERIMKVREKTERMRLSERSGEGSSYWDRDGGQSQTHRRSYDMRDEEDEDEDQENPRDCSSFMSTTLFFDKLWKMWTELIMWESRGIRSPVVTHSKKPLLPLPQLASTMLSCPAEGCTFRAKSDRALTTHIGKCKKAAAGLASIAEEIGQHEAEGHRQPKRRRILSPEHPEVMVDVEETAYVDCEIWHRGQHPPGQGKETSFTNTPSFTNPSGRT</sequence>
<dbReference type="OrthoDB" id="416786at2759"/>
<reference evidence="2" key="1">
    <citation type="journal article" date="2020" name="Nat. Commun.">
        <title>Large-scale genome sequencing of mycorrhizal fungi provides insights into the early evolution of symbiotic traits.</title>
        <authorList>
            <person name="Miyauchi S."/>
            <person name="Kiss E."/>
            <person name="Kuo A."/>
            <person name="Drula E."/>
            <person name="Kohler A."/>
            <person name="Sanchez-Garcia M."/>
            <person name="Morin E."/>
            <person name="Andreopoulos B."/>
            <person name="Barry K.W."/>
            <person name="Bonito G."/>
            <person name="Buee M."/>
            <person name="Carver A."/>
            <person name="Chen C."/>
            <person name="Cichocki N."/>
            <person name="Clum A."/>
            <person name="Culley D."/>
            <person name="Crous P.W."/>
            <person name="Fauchery L."/>
            <person name="Girlanda M."/>
            <person name="Hayes R.D."/>
            <person name="Keri Z."/>
            <person name="LaButti K."/>
            <person name="Lipzen A."/>
            <person name="Lombard V."/>
            <person name="Magnuson J."/>
            <person name="Maillard F."/>
            <person name="Murat C."/>
            <person name="Nolan M."/>
            <person name="Ohm R.A."/>
            <person name="Pangilinan J."/>
            <person name="Pereira M.F."/>
            <person name="Perotto S."/>
            <person name="Peter M."/>
            <person name="Pfister S."/>
            <person name="Riley R."/>
            <person name="Sitrit Y."/>
            <person name="Stielow J.B."/>
            <person name="Szollosi G."/>
            <person name="Zifcakova L."/>
            <person name="Stursova M."/>
            <person name="Spatafora J.W."/>
            <person name="Tedersoo L."/>
            <person name="Vaario L.M."/>
            <person name="Yamada A."/>
            <person name="Yan M."/>
            <person name="Wang P."/>
            <person name="Xu J."/>
            <person name="Bruns T."/>
            <person name="Baldrian P."/>
            <person name="Vilgalys R."/>
            <person name="Dunand C."/>
            <person name="Henrissat B."/>
            <person name="Grigoriev I.V."/>
            <person name="Hibbett D."/>
            <person name="Nagy L.G."/>
            <person name="Martin F.M."/>
        </authorList>
    </citation>
    <scope>NUCLEOTIDE SEQUENCE</scope>
    <source>
        <strain evidence="2">UH-Tt-Lm1</strain>
    </source>
</reference>
<accession>A0A9P6L6L5</accession>
<feature type="region of interest" description="Disordered" evidence="1">
    <location>
        <begin position="598"/>
        <end position="646"/>
    </location>
</feature>
<keyword evidence="3" id="KW-1185">Reference proteome</keyword>
<gene>
    <name evidence="2" type="ORF">BJ322DRAFT_1021260</name>
</gene>
<feature type="compositionally biased region" description="Basic and acidic residues" evidence="1">
    <location>
        <begin position="171"/>
        <end position="180"/>
    </location>
</feature>
<feature type="region of interest" description="Disordered" evidence="1">
    <location>
        <begin position="316"/>
        <end position="341"/>
    </location>
</feature>
<feature type="region of interest" description="Disordered" evidence="1">
    <location>
        <begin position="151"/>
        <end position="226"/>
    </location>
</feature>
<dbReference type="EMBL" id="WIUZ02000008">
    <property type="protein sequence ID" value="KAF9784524.1"/>
    <property type="molecule type" value="Genomic_DNA"/>
</dbReference>
<feature type="region of interest" description="Disordered" evidence="1">
    <location>
        <begin position="119"/>
        <end position="138"/>
    </location>
</feature>
<dbReference type="AlphaFoldDB" id="A0A9P6L6L5"/>
<proteinExistence type="predicted"/>
<feature type="compositionally biased region" description="Low complexity" evidence="1">
    <location>
        <begin position="408"/>
        <end position="419"/>
    </location>
</feature>